<keyword evidence="9 13" id="KW-1133">Transmembrane helix</keyword>
<evidence type="ECO:0000256" key="5">
    <source>
        <dbReference type="ARBA" id="ARBA00021907"/>
    </source>
</evidence>
<evidence type="ECO:0000256" key="3">
    <source>
        <dbReference type="ARBA" id="ARBA00007379"/>
    </source>
</evidence>
<keyword evidence="7 12" id="KW-0132">Cell division</keyword>
<evidence type="ECO:0000256" key="12">
    <source>
        <dbReference type="PIRNR" id="PIRNR003097"/>
    </source>
</evidence>
<keyword evidence="11 12" id="KW-0131">Cell cycle</keyword>
<comment type="subcellular location">
    <subcellularLocation>
        <location evidence="2">Cell membrane</location>
        <topology evidence="2">Multi-pass membrane protein</topology>
    </subcellularLocation>
</comment>
<feature type="domain" description="FtsX extracellular" evidence="15">
    <location>
        <begin position="54"/>
        <end position="161"/>
    </location>
</feature>
<dbReference type="AlphaFoldDB" id="A0A375HZV9"/>
<dbReference type="PIRSF" id="PIRSF003097">
    <property type="entry name" value="FtsX"/>
    <property type="match status" value="1"/>
</dbReference>
<dbReference type="EMBL" id="OMOH01000001">
    <property type="protein sequence ID" value="SPF67289.1"/>
    <property type="molecule type" value="Genomic_DNA"/>
</dbReference>
<protein>
    <recommendedName>
        <fullName evidence="5 12">Cell division protein FtsX</fullName>
    </recommendedName>
</protein>
<keyword evidence="17" id="KW-1185">Reference proteome</keyword>
<gene>
    <name evidence="16" type="ORF">PROPJV5_0301</name>
</gene>
<evidence type="ECO:0000256" key="4">
    <source>
        <dbReference type="ARBA" id="ARBA00011160"/>
    </source>
</evidence>
<evidence type="ECO:0000256" key="1">
    <source>
        <dbReference type="ARBA" id="ARBA00003552"/>
    </source>
</evidence>
<dbReference type="InterPro" id="IPR004513">
    <property type="entry name" value="FtsX"/>
</dbReference>
<dbReference type="NCBIfam" id="NF038346">
    <property type="entry name" value="FtsX_actino"/>
    <property type="match status" value="1"/>
</dbReference>
<dbReference type="GO" id="GO:0005886">
    <property type="term" value="C:plasma membrane"/>
    <property type="evidence" value="ECO:0007669"/>
    <property type="project" value="UniProtKB-SubCell"/>
</dbReference>
<dbReference type="InterPro" id="IPR047929">
    <property type="entry name" value="FtsX_actino"/>
</dbReference>
<feature type="domain" description="ABC3 transporter permease C-terminal" evidence="14">
    <location>
        <begin position="185"/>
        <end position="301"/>
    </location>
</feature>
<dbReference type="Gene3D" id="3.30.70.3040">
    <property type="match status" value="1"/>
</dbReference>
<keyword evidence="6 12" id="KW-1003">Cell membrane</keyword>
<dbReference type="Pfam" id="PF18075">
    <property type="entry name" value="FtsX_ECD"/>
    <property type="match status" value="1"/>
</dbReference>
<dbReference type="PANTHER" id="PTHR47755:SF1">
    <property type="entry name" value="CELL DIVISION PROTEIN FTSX"/>
    <property type="match status" value="1"/>
</dbReference>
<dbReference type="InterPro" id="IPR040690">
    <property type="entry name" value="FtsX_ECD"/>
</dbReference>
<evidence type="ECO:0000256" key="7">
    <source>
        <dbReference type="ARBA" id="ARBA00022618"/>
    </source>
</evidence>
<evidence type="ECO:0000256" key="6">
    <source>
        <dbReference type="ARBA" id="ARBA00022475"/>
    </source>
</evidence>
<comment type="function">
    <text evidence="1">Part of the ABC transporter FtsEX involved in cellular division.</text>
</comment>
<dbReference type="Pfam" id="PF02687">
    <property type="entry name" value="FtsX"/>
    <property type="match status" value="1"/>
</dbReference>
<organism evidence="16 17">
    <name type="scientific">Propionibacterium ruminifibrarum</name>
    <dbReference type="NCBI Taxonomy" id="1962131"/>
    <lineage>
        <taxon>Bacteria</taxon>
        <taxon>Bacillati</taxon>
        <taxon>Actinomycetota</taxon>
        <taxon>Actinomycetes</taxon>
        <taxon>Propionibacteriales</taxon>
        <taxon>Propionibacteriaceae</taxon>
        <taxon>Propionibacterium</taxon>
    </lineage>
</organism>
<feature type="transmembrane region" description="Helical" evidence="13">
    <location>
        <begin position="20"/>
        <end position="41"/>
    </location>
</feature>
<evidence type="ECO:0000256" key="10">
    <source>
        <dbReference type="ARBA" id="ARBA00023136"/>
    </source>
</evidence>
<keyword evidence="10 12" id="KW-0472">Membrane</keyword>
<keyword evidence="8 13" id="KW-0812">Transmembrane</keyword>
<name>A0A375HZV9_9ACTN</name>
<dbReference type="PANTHER" id="PTHR47755">
    <property type="entry name" value="CELL DIVISION PROTEIN FTSX"/>
    <property type="match status" value="1"/>
</dbReference>
<feature type="transmembrane region" description="Helical" evidence="13">
    <location>
        <begin position="224"/>
        <end position="250"/>
    </location>
</feature>
<dbReference type="Proteomes" id="UP000265962">
    <property type="component" value="Unassembled WGS sequence"/>
</dbReference>
<evidence type="ECO:0000256" key="13">
    <source>
        <dbReference type="SAM" id="Phobius"/>
    </source>
</evidence>
<dbReference type="RefSeq" id="WP_119714560.1">
    <property type="nucleotide sequence ID" value="NZ_OMOH01000001.1"/>
</dbReference>
<evidence type="ECO:0000256" key="8">
    <source>
        <dbReference type="ARBA" id="ARBA00022692"/>
    </source>
</evidence>
<sequence>MRHTLRETWSGLRRNMSMTVSVIITMWVSLALFGASLMTIAEVDELKGDWYDRIEISAFLCNQDSAANGLGGNCVEGENVTGEQREAIRSVLEADPNVETIYYQTKQEAYEEFQATYGDNPVGDSLTVEQMQEVFRVKLKDPQDYQGVITKLSVLEGVQNVQDLHTILDPFFRVINALKWGTLGIACVLLLAGSLQIANSIRISAFTRRREIGIMRLTGASTTYILLPFLLEALFSGVIGSLLACGVMAGLQYFVVDTLSSHQTLASFGWIGWGQTCPAMLVVLAVGVVLSVLPTLVVTRKYLRV</sequence>
<evidence type="ECO:0000256" key="2">
    <source>
        <dbReference type="ARBA" id="ARBA00004651"/>
    </source>
</evidence>
<accession>A0A375HZV9</accession>
<dbReference type="InterPro" id="IPR003838">
    <property type="entry name" value="ABC3_permease_C"/>
</dbReference>
<evidence type="ECO:0000313" key="16">
    <source>
        <dbReference type="EMBL" id="SPF67289.1"/>
    </source>
</evidence>
<feature type="transmembrane region" description="Helical" evidence="13">
    <location>
        <begin position="180"/>
        <end position="203"/>
    </location>
</feature>
<proteinExistence type="inferred from homology"/>
<reference evidence="17" key="1">
    <citation type="submission" date="2018-02" db="EMBL/GenBank/DDBJ databases">
        <authorList>
            <person name="Hornung B."/>
        </authorList>
    </citation>
    <scope>NUCLEOTIDE SEQUENCE [LARGE SCALE GENOMIC DNA]</scope>
</reference>
<comment type="similarity">
    <text evidence="3 12">Belongs to the ABC-4 integral membrane protein family. FtsX subfamily.</text>
</comment>
<evidence type="ECO:0000256" key="9">
    <source>
        <dbReference type="ARBA" id="ARBA00022989"/>
    </source>
</evidence>
<comment type="subunit">
    <text evidence="4">Forms a membrane-associated complex with FtsE.</text>
</comment>
<evidence type="ECO:0000259" key="14">
    <source>
        <dbReference type="Pfam" id="PF02687"/>
    </source>
</evidence>
<feature type="transmembrane region" description="Helical" evidence="13">
    <location>
        <begin position="270"/>
        <end position="298"/>
    </location>
</feature>
<dbReference type="OrthoDB" id="9812531at2"/>
<evidence type="ECO:0000259" key="15">
    <source>
        <dbReference type="Pfam" id="PF18075"/>
    </source>
</evidence>
<evidence type="ECO:0000256" key="11">
    <source>
        <dbReference type="ARBA" id="ARBA00023306"/>
    </source>
</evidence>
<dbReference type="GO" id="GO:0051301">
    <property type="term" value="P:cell division"/>
    <property type="evidence" value="ECO:0007669"/>
    <property type="project" value="UniProtKB-KW"/>
</dbReference>
<evidence type="ECO:0000313" key="17">
    <source>
        <dbReference type="Proteomes" id="UP000265962"/>
    </source>
</evidence>